<keyword evidence="1" id="KW-0805">Transcription regulation</keyword>
<dbReference type="GO" id="GO:0003677">
    <property type="term" value="F:DNA binding"/>
    <property type="evidence" value="ECO:0007669"/>
    <property type="project" value="UniProtKB-UniRule"/>
</dbReference>
<dbReference type="InterPro" id="IPR023772">
    <property type="entry name" value="DNA-bd_HTH_TetR-type_CS"/>
</dbReference>
<dbReference type="InterPro" id="IPR036271">
    <property type="entry name" value="Tet_transcr_reg_TetR-rel_C_sf"/>
</dbReference>
<evidence type="ECO:0000256" key="4">
    <source>
        <dbReference type="PROSITE-ProRule" id="PRU00335"/>
    </source>
</evidence>
<evidence type="ECO:0000256" key="2">
    <source>
        <dbReference type="ARBA" id="ARBA00023125"/>
    </source>
</evidence>
<gene>
    <name evidence="6" type="ORF">PTD2_02496</name>
</gene>
<evidence type="ECO:0000313" key="6">
    <source>
        <dbReference type="EMBL" id="EAR30402.1"/>
    </source>
</evidence>
<feature type="domain" description="HTH tetR-type" evidence="5">
    <location>
        <begin position="6"/>
        <end position="66"/>
    </location>
</feature>
<reference evidence="6 7" key="1">
    <citation type="submission" date="2006-02" db="EMBL/GenBank/DDBJ databases">
        <authorList>
            <person name="Moran M.A."/>
            <person name="Kjelleberg S."/>
            <person name="Egan S."/>
            <person name="Saunders N."/>
            <person name="Thomas T."/>
            <person name="Ferriera S."/>
            <person name="Johnson J."/>
            <person name="Kravitz S."/>
            <person name="Halpern A."/>
            <person name="Remington K."/>
            <person name="Beeson K."/>
            <person name="Tran B."/>
            <person name="Rogers Y.-H."/>
            <person name="Friedman R."/>
            <person name="Venter J.C."/>
        </authorList>
    </citation>
    <scope>NUCLEOTIDE SEQUENCE [LARGE SCALE GENOMIC DNA]</scope>
    <source>
        <strain evidence="6 7">D2</strain>
    </source>
</reference>
<dbReference type="PANTHER" id="PTHR47506">
    <property type="entry name" value="TRANSCRIPTIONAL REGULATORY PROTEIN"/>
    <property type="match status" value="1"/>
</dbReference>
<evidence type="ECO:0000256" key="3">
    <source>
        <dbReference type="ARBA" id="ARBA00023163"/>
    </source>
</evidence>
<evidence type="ECO:0000313" key="7">
    <source>
        <dbReference type="Proteomes" id="UP000006201"/>
    </source>
</evidence>
<proteinExistence type="predicted"/>
<keyword evidence="2 4" id="KW-0238">DNA-binding</keyword>
<dbReference type="PROSITE" id="PS50977">
    <property type="entry name" value="HTH_TETR_2"/>
    <property type="match status" value="1"/>
</dbReference>
<dbReference type="InterPro" id="IPR009057">
    <property type="entry name" value="Homeodomain-like_sf"/>
</dbReference>
<sequence>MMRNAEFDKETVLRSAMACFIEHGYVKTSMQKLTLSTGLHPGSIYCAFGNKRGLLLAAIGQYHLDRTAQFLAFFANDAAVMVNLRQYLNTIVTECLSCDGTKACLLTRTLSEILGHDPEVCGVLANHLMAYQQALTNQFALAQKRNEISTKRTPEQLARFFVMGIYGLRTYSQSHPDAVTLNQLADDLLLSVSNQ</sequence>
<dbReference type="Gene3D" id="1.10.10.60">
    <property type="entry name" value="Homeodomain-like"/>
    <property type="match status" value="1"/>
</dbReference>
<accession>A4C4C0</accession>
<dbReference type="PROSITE" id="PS01081">
    <property type="entry name" value="HTH_TETR_1"/>
    <property type="match status" value="1"/>
</dbReference>
<dbReference type="InterPro" id="IPR001647">
    <property type="entry name" value="HTH_TetR"/>
</dbReference>
<dbReference type="PANTHER" id="PTHR47506:SF8">
    <property type="entry name" value="REPRESSOR OF PUTATIVE XENOBIOTIC REDUCTASE TETR FAMILY-RELATED"/>
    <property type="match status" value="1"/>
</dbReference>
<dbReference type="Proteomes" id="UP000006201">
    <property type="component" value="Unassembled WGS sequence"/>
</dbReference>
<dbReference type="EMBL" id="AAOH01000001">
    <property type="protein sequence ID" value="EAR30402.1"/>
    <property type="molecule type" value="Genomic_DNA"/>
</dbReference>
<evidence type="ECO:0000259" key="5">
    <source>
        <dbReference type="PROSITE" id="PS50977"/>
    </source>
</evidence>
<dbReference type="HOGENOM" id="CLU_069356_28_0_6"/>
<organism evidence="6 7">
    <name type="scientific">Pseudoalteromonas tunicata D2</name>
    <dbReference type="NCBI Taxonomy" id="87626"/>
    <lineage>
        <taxon>Bacteria</taxon>
        <taxon>Pseudomonadati</taxon>
        <taxon>Pseudomonadota</taxon>
        <taxon>Gammaproteobacteria</taxon>
        <taxon>Alteromonadales</taxon>
        <taxon>Pseudoalteromonadaceae</taxon>
        <taxon>Pseudoalteromonas</taxon>
    </lineage>
</organism>
<dbReference type="eggNOG" id="COG1309">
    <property type="taxonomic scope" value="Bacteria"/>
</dbReference>
<dbReference type="AlphaFoldDB" id="A4C4C0"/>
<dbReference type="Gene3D" id="1.10.357.10">
    <property type="entry name" value="Tetracycline Repressor, domain 2"/>
    <property type="match status" value="1"/>
</dbReference>
<keyword evidence="3" id="KW-0804">Transcription</keyword>
<dbReference type="Pfam" id="PF00440">
    <property type="entry name" value="TetR_N"/>
    <property type="match status" value="1"/>
</dbReference>
<comment type="caution">
    <text evidence="6">The sequence shown here is derived from an EMBL/GenBank/DDBJ whole genome shotgun (WGS) entry which is preliminary data.</text>
</comment>
<dbReference type="SUPFAM" id="SSF48498">
    <property type="entry name" value="Tetracyclin repressor-like, C-terminal domain"/>
    <property type="match status" value="1"/>
</dbReference>
<keyword evidence="7" id="KW-1185">Reference proteome</keyword>
<dbReference type="SUPFAM" id="SSF46689">
    <property type="entry name" value="Homeodomain-like"/>
    <property type="match status" value="1"/>
</dbReference>
<name>A4C4C0_9GAMM</name>
<protein>
    <submittedName>
        <fullName evidence="6">Transcriptional regulator, TetR family protein</fullName>
    </submittedName>
</protein>
<feature type="DNA-binding region" description="H-T-H motif" evidence="4">
    <location>
        <begin position="29"/>
        <end position="48"/>
    </location>
</feature>
<dbReference type="Pfam" id="PF16925">
    <property type="entry name" value="TetR_C_13"/>
    <property type="match status" value="1"/>
</dbReference>
<dbReference type="STRING" id="87626.PTD2_02496"/>
<evidence type="ECO:0000256" key="1">
    <source>
        <dbReference type="ARBA" id="ARBA00023015"/>
    </source>
</evidence>
<dbReference type="InterPro" id="IPR011075">
    <property type="entry name" value="TetR_C"/>
</dbReference>